<dbReference type="AlphaFoldDB" id="A0A9P0ALC4"/>
<evidence type="ECO:0000313" key="1">
    <source>
        <dbReference type="EMBL" id="CAH0394269.1"/>
    </source>
</evidence>
<dbReference type="PANTHER" id="PTHR33480">
    <property type="entry name" value="SET DOMAIN-CONTAINING PROTEIN-RELATED"/>
    <property type="match status" value="1"/>
</dbReference>
<evidence type="ECO:0000313" key="2">
    <source>
        <dbReference type="Proteomes" id="UP001152759"/>
    </source>
</evidence>
<name>A0A9P0ALC4_BEMTA</name>
<accession>A0A9P0ALC4</accession>
<dbReference type="PANTHER" id="PTHR33480:SF1">
    <property type="entry name" value="TYR RECOMBINASE DOMAIN-CONTAINING PROTEIN"/>
    <property type="match status" value="1"/>
</dbReference>
<proteinExistence type="predicted"/>
<keyword evidence="2" id="KW-1185">Reference proteome</keyword>
<gene>
    <name evidence="1" type="ORF">BEMITA_LOCUS12589</name>
</gene>
<sequence>MDISCSKISEKKETCVVHHIIDWRRQVLRNDDLLLNHIEAKRQYRALKLSIDIVYSLEVQQTKAQYCYAYTSNKFLYKALPCNHEVYCRDSLKEAVKPRHHSFSTQEGTMTDRANYVPVKLLAAARQQSPDSVNSLSDCIDPRNYAVVLGAAKNVTGFDAATHRVENPGTVDRLLALLRDAVSLKREETATSSVLPEESKRDLMEQCRRFDDLLSSAWPVDIGKHAQATTLQRRCSNPPQIPVSADIHALFREATSMVARSTALLEFQVTEKNFVQLSEALLAALVIKVKLSQLSHRPSRC</sequence>
<dbReference type="EMBL" id="OU963869">
    <property type="protein sequence ID" value="CAH0394269.1"/>
    <property type="molecule type" value="Genomic_DNA"/>
</dbReference>
<dbReference type="Proteomes" id="UP001152759">
    <property type="component" value="Chromosome 8"/>
</dbReference>
<reference evidence="1" key="1">
    <citation type="submission" date="2021-12" db="EMBL/GenBank/DDBJ databases">
        <authorList>
            <person name="King R."/>
        </authorList>
    </citation>
    <scope>NUCLEOTIDE SEQUENCE</scope>
</reference>
<protein>
    <submittedName>
        <fullName evidence="1">Uncharacterized protein</fullName>
    </submittedName>
</protein>
<organism evidence="1 2">
    <name type="scientific">Bemisia tabaci</name>
    <name type="common">Sweetpotato whitefly</name>
    <name type="synonym">Aleurodes tabaci</name>
    <dbReference type="NCBI Taxonomy" id="7038"/>
    <lineage>
        <taxon>Eukaryota</taxon>
        <taxon>Metazoa</taxon>
        <taxon>Ecdysozoa</taxon>
        <taxon>Arthropoda</taxon>
        <taxon>Hexapoda</taxon>
        <taxon>Insecta</taxon>
        <taxon>Pterygota</taxon>
        <taxon>Neoptera</taxon>
        <taxon>Paraneoptera</taxon>
        <taxon>Hemiptera</taxon>
        <taxon>Sternorrhyncha</taxon>
        <taxon>Aleyrodoidea</taxon>
        <taxon>Aleyrodidae</taxon>
        <taxon>Aleyrodinae</taxon>
        <taxon>Bemisia</taxon>
    </lineage>
</organism>